<name>A0A238J7J0_9RHOB</name>
<dbReference type="PROSITE" id="PS51257">
    <property type="entry name" value="PROKAR_LIPOPROTEIN"/>
    <property type="match status" value="1"/>
</dbReference>
<organism evidence="2 3">
    <name type="scientific">Pelagimonas phthalicica</name>
    <dbReference type="NCBI Taxonomy" id="1037362"/>
    <lineage>
        <taxon>Bacteria</taxon>
        <taxon>Pseudomonadati</taxon>
        <taxon>Pseudomonadota</taxon>
        <taxon>Alphaproteobacteria</taxon>
        <taxon>Rhodobacterales</taxon>
        <taxon>Roseobacteraceae</taxon>
        <taxon>Pelagimonas</taxon>
    </lineage>
</organism>
<dbReference type="AlphaFoldDB" id="A0A238J7J0"/>
<keyword evidence="3" id="KW-1185">Reference proteome</keyword>
<evidence type="ECO:0000313" key="3">
    <source>
        <dbReference type="Proteomes" id="UP000225972"/>
    </source>
</evidence>
<dbReference type="RefSeq" id="WP_099242611.1">
    <property type="nucleotide sequence ID" value="NZ_FXXP01000001.1"/>
</dbReference>
<feature type="region of interest" description="Disordered" evidence="1">
    <location>
        <begin position="23"/>
        <end position="53"/>
    </location>
</feature>
<evidence type="ECO:0000313" key="2">
    <source>
        <dbReference type="EMBL" id="SMX26638.1"/>
    </source>
</evidence>
<proteinExistence type="predicted"/>
<dbReference type="Proteomes" id="UP000225972">
    <property type="component" value="Unassembled WGS sequence"/>
</dbReference>
<reference evidence="3" key="1">
    <citation type="submission" date="2017-05" db="EMBL/GenBank/DDBJ databases">
        <authorList>
            <person name="Rodrigo-Torres L."/>
            <person name="Arahal R. D."/>
            <person name="Lucena T."/>
        </authorList>
    </citation>
    <scope>NUCLEOTIDE SEQUENCE [LARGE SCALE GENOMIC DNA]</scope>
    <source>
        <strain evidence="3">CECT 8649</strain>
    </source>
</reference>
<evidence type="ECO:0000256" key="1">
    <source>
        <dbReference type="SAM" id="MobiDB-lite"/>
    </source>
</evidence>
<accession>A0A238J7J0</accession>
<protein>
    <submittedName>
        <fullName evidence="2">Uncharacterized protein</fullName>
    </submittedName>
</protein>
<sequence>MRVLAGLVLAGFVSACGGLPASNPDQGKPAKTGGFLSGLMAPKTSESDAKPAKTQLPLARARLVGGDVIVAGPEGYCLDPVTIENKRDRGFALIASCHILSDGKVGQAVEPVLITVTVGPKGGASDLPTPRELAFTAKAPLLGGETGEGFVVANLDGGGDALLEGGDKRHWRGAFLQGDRLVGLALYAPKGSPYAGAHGGGMLRKLHNKVASLSPSGAAKPTKRKKPQQNALLDRLFGR</sequence>
<dbReference type="EMBL" id="FXXP01000001">
    <property type="protein sequence ID" value="SMX26638.1"/>
    <property type="molecule type" value="Genomic_DNA"/>
</dbReference>
<dbReference type="OrthoDB" id="7829925at2"/>
<gene>
    <name evidence="2" type="ORF">TRP8649_00723</name>
</gene>